<gene>
    <name evidence="1" type="ORF">BCV72DRAFT_196975</name>
</gene>
<dbReference type="EMBL" id="KV921854">
    <property type="protein sequence ID" value="ORE11861.1"/>
    <property type="molecule type" value="Genomic_DNA"/>
</dbReference>
<name>A0A1X0RIV4_RHIZD</name>
<reference evidence="1" key="1">
    <citation type="journal article" date="2016" name="Proc. Natl. Acad. Sci. U.S.A.">
        <title>Lipid metabolic changes in an early divergent fungus govern the establishment of a mutualistic symbiosis with endobacteria.</title>
        <authorList>
            <person name="Lastovetsky O.A."/>
            <person name="Gaspar M.L."/>
            <person name="Mondo S.J."/>
            <person name="LaButti K.M."/>
            <person name="Sandor L."/>
            <person name="Grigoriev I.V."/>
            <person name="Henry S.A."/>
            <person name="Pawlowska T.E."/>
        </authorList>
    </citation>
    <scope>NUCLEOTIDE SEQUENCE [LARGE SCALE GENOMIC DNA]</scope>
    <source>
        <strain evidence="1">ATCC 52814</strain>
    </source>
</reference>
<evidence type="ECO:0000313" key="1">
    <source>
        <dbReference type="EMBL" id="ORE11861.1"/>
    </source>
</evidence>
<accession>A0A1X0RIV4</accession>
<organism evidence="1">
    <name type="scientific">Rhizopus microsporus var. microsporus</name>
    <dbReference type="NCBI Taxonomy" id="86635"/>
    <lineage>
        <taxon>Eukaryota</taxon>
        <taxon>Fungi</taxon>
        <taxon>Fungi incertae sedis</taxon>
        <taxon>Mucoromycota</taxon>
        <taxon>Mucoromycotina</taxon>
        <taxon>Mucoromycetes</taxon>
        <taxon>Mucorales</taxon>
        <taxon>Mucorineae</taxon>
        <taxon>Rhizopodaceae</taxon>
        <taxon>Rhizopus</taxon>
    </lineage>
</organism>
<proteinExistence type="predicted"/>
<protein>
    <submittedName>
        <fullName evidence="1">Uncharacterized protein</fullName>
    </submittedName>
</protein>
<dbReference type="AlphaFoldDB" id="A0A1X0RIV4"/>
<dbReference type="Proteomes" id="UP000242414">
    <property type="component" value="Unassembled WGS sequence"/>
</dbReference>
<dbReference type="VEuPathDB" id="FungiDB:BCV72DRAFT_196975"/>
<sequence>MSNTTAFVRDHFDSISEGCFLVMPSKKRKLNEDKLTKKKSKIKGFFFFEGHFVMKKKTN</sequence>